<dbReference type="EMBL" id="QFWQ01000008">
    <property type="protein sequence ID" value="RCS29033.1"/>
    <property type="molecule type" value="Genomic_DNA"/>
</dbReference>
<dbReference type="AlphaFoldDB" id="A0A368KEC2"/>
<feature type="transmembrane region" description="Helical" evidence="6">
    <location>
        <begin position="286"/>
        <end position="309"/>
    </location>
</feature>
<comment type="caution">
    <text evidence="7">The sequence shown here is derived from an EMBL/GenBank/DDBJ whole genome shotgun (WGS) entry which is preliminary data.</text>
</comment>
<keyword evidence="4 6" id="KW-1133">Transmembrane helix</keyword>
<dbReference type="PANTHER" id="PTHR30250:SF26">
    <property type="entry name" value="PSMA PROTEIN"/>
    <property type="match status" value="1"/>
</dbReference>
<keyword evidence="2" id="KW-1003">Cell membrane</keyword>
<evidence type="ECO:0000256" key="1">
    <source>
        <dbReference type="ARBA" id="ARBA00004651"/>
    </source>
</evidence>
<sequence>MADAAPQRKLVIPRLPSLMGHRGRSIANTAAWSLVAKMASAANLFVAVPFVLRDLGPMEFGAWVTLVSLVYFAGFLDFGFGNGTMNLVAAAHARGASAEVAIILREGRRTLAKVSAWLALAVLVVLPLVPWHRLLGLPAETAGHSRLASAAVLFSIVVAVPLNLANRVQLGLGRGERAFRWQAAGQLFALVSVVVLALAGGSLPVLTLAAVGAPLLASACNTISLRRDPALQVPASLPRQLDIAKSIHREGVLFFVMQLAAAMAFSADLPLISALRDPTQAGVYAIVQRLFSVIPLSLSLVWAPLWPAYRHALAAGHHAWATRTLRHSMVIAVCIAGVVGSLIVIGFDWITGFWVHRALAVATPMLVGFAIWSVLEAAGTALATFLNAASVMRFQVITASTFAILCFACKVWTIPNLGVEWLPWVTAATWSITNALPILWFRKRIMTDIFARKY</sequence>
<keyword evidence="5 6" id="KW-0472">Membrane</keyword>
<dbReference type="GO" id="GO:0005886">
    <property type="term" value="C:plasma membrane"/>
    <property type="evidence" value="ECO:0007669"/>
    <property type="project" value="UniProtKB-SubCell"/>
</dbReference>
<feature type="transmembrane region" description="Helical" evidence="6">
    <location>
        <begin position="421"/>
        <end position="441"/>
    </location>
</feature>
<feature type="transmembrane region" description="Helical" evidence="6">
    <location>
        <begin position="366"/>
        <end position="389"/>
    </location>
</feature>
<feature type="transmembrane region" description="Helical" evidence="6">
    <location>
        <begin position="178"/>
        <end position="199"/>
    </location>
</feature>
<keyword evidence="3 6" id="KW-0812">Transmembrane</keyword>
<proteinExistence type="predicted"/>
<comment type="subcellular location">
    <subcellularLocation>
        <location evidence="1">Cell membrane</location>
        <topology evidence="1">Multi-pass membrane protein</topology>
    </subcellularLocation>
</comment>
<evidence type="ECO:0000256" key="2">
    <source>
        <dbReference type="ARBA" id="ARBA00022475"/>
    </source>
</evidence>
<evidence type="ECO:0008006" key="9">
    <source>
        <dbReference type="Google" id="ProtNLM"/>
    </source>
</evidence>
<keyword evidence="8" id="KW-1185">Reference proteome</keyword>
<name>A0A368KEC2_9GAMM</name>
<dbReference type="PANTHER" id="PTHR30250">
    <property type="entry name" value="PST FAMILY PREDICTED COLANIC ACID TRANSPORTER"/>
    <property type="match status" value="1"/>
</dbReference>
<feature type="transmembrane region" description="Helical" evidence="6">
    <location>
        <begin position="114"/>
        <end position="135"/>
    </location>
</feature>
<dbReference type="RefSeq" id="WP_114344498.1">
    <property type="nucleotide sequence ID" value="NZ_QFWQ01000008.1"/>
</dbReference>
<evidence type="ECO:0000256" key="5">
    <source>
        <dbReference type="ARBA" id="ARBA00023136"/>
    </source>
</evidence>
<protein>
    <recommendedName>
        <fullName evidence="9">Membrane protein involved in the export of O-antigen and teichoic acid</fullName>
    </recommendedName>
</protein>
<feature type="transmembrane region" description="Helical" evidence="6">
    <location>
        <begin position="396"/>
        <end position="415"/>
    </location>
</feature>
<dbReference type="InterPro" id="IPR050833">
    <property type="entry name" value="Poly_Biosynth_Transport"/>
</dbReference>
<evidence type="ECO:0000256" key="6">
    <source>
        <dbReference type="SAM" id="Phobius"/>
    </source>
</evidence>
<evidence type="ECO:0000256" key="3">
    <source>
        <dbReference type="ARBA" id="ARBA00022692"/>
    </source>
</evidence>
<feature type="transmembrane region" description="Helical" evidence="6">
    <location>
        <begin position="60"/>
        <end position="80"/>
    </location>
</feature>
<accession>A0A368KEC2</accession>
<evidence type="ECO:0000256" key="4">
    <source>
        <dbReference type="ARBA" id="ARBA00022989"/>
    </source>
</evidence>
<feature type="transmembrane region" description="Helical" evidence="6">
    <location>
        <begin position="29"/>
        <end position="48"/>
    </location>
</feature>
<organism evidence="7 8">
    <name type="scientific">Rhodanobacter denitrificans</name>
    <dbReference type="NCBI Taxonomy" id="666685"/>
    <lineage>
        <taxon>Bacteria</taxon>
        <taxon>Pseudomonadati</taxon>
        <taxon>Pseudomonadota</taxon>
        <taxon>Gammaproteobacteria</taxon>
        <taxon>Lysobacterales</taxon>
        <taxon>Rhodanobacteraceae</taxon>
        <taxon>Rhodanobacter</taxon>
    </lineage>
</organism>
<gene>
    <name evidence="7" type="ORF">DEO45_13260</name>
</gene>
<feature type="transmembrane region" description="Helical" evidence="6">
    <location>
        <begin position="147"/>
        <end position="166"/>
    </location>
</feature>
<evidence type="ECO:0000313" key="8">
    <source>
        <dbReference type="Proteomes" id="UP000252387"/>
    </source>
</evidence>
<evidence type="ECO:0000313" key="7">
    <source>
        <dbReference type="EMBL" id="RCS29033.1"/>
    </source>
</evidence>
<feature type="transmembrane region" description="Helical" evidence="6">
    <location>
        <begin position="330"/>
        <end position="354"/>
    </location>
</feature>
<reference evidence="7 8" key="1">
    <citation type="submission" date="2018-05" db="EMBL/GenBank/DDBJ databases">
        <title>Draft genome sequence of Rhodanobacter denitrificans Yn1 isolated from gold copper mine.</title>
        <authorList>
            <person name="Yang N."/>
            <person name="Mazhar H.S."/>
            <person name="Rensing C."/>
        </authorList>
    </citation>
    <scope>NUCLEOTIDE SEQUENCE [LARGE SCALE GENOMIC DNA]</scope>
    <source>
        <strain evidence="7 8">Yn1</strain>
    </source>
</reference>
<dbReference type="OrthoDB" id="512217at2"/>
<dbReference type="Proteomes" id="UP000252387">
    <property type="component" value="Unassembled WGS sequence"/>
</dbReference>